<evidence type="ECO:0000256" key="1">
    <source>
        <dbReference type="ARBA" id="ARBA00007532"/>
    </source>
</evidence>
<feature type="binding site" evidence="9">
    <location>
        <position position="97"/>
    </location>
    <ligand>
        <name>FAD</name>
        <dbReference type="ChEBI" id="CHEBI:57692"/>
    </ligand>
</feature>
<dbReference type="SUPFAM" id="SSF51905">
    <property type="entry name" value="FAD/NAD(P)-binding domain"/>
    <property type="match status" value="1"/>
</dbReference>
<dbReference type="InterPro" id="IPR001100">
    <property type="entry name" value="Pyr_nuc-diS_OxRdtase"/>
</dbReference>
<dbReference type="Proteomes" id="UP000008312">
    <property type="component" value="Unassembled WGS sequence"/>
</dbReference>
<keyword evidence="9" id="KW-0547">Nucleotide-binding</keyword>
<dbReference type="PROSITE" id="PS00076">
    <property type="entry name" value="PYRIDINE_REDOX_1"/>
    <property type="match status" value="1"/>
</dbReference>
<dbReference type="Pfam" id="PF07992">
    <property type="entry name" value="Pyr_redox_2"/>
    <property type="match status" value="1"/>
</dbReference>
<comment type="similarity">
    <text evidence="1 11">Belongs to the class-I pyridine nucleotide-disulfide oxidoreductase family.</text>
</comment>
<dbReference type="InterPro" id="IPR006338">
    <property type="entry name" value="Thioredoxin/glutathione_Rdtase"/>
</dbReference>
<feature type="active site" description="Proton acceptor" evidence="8">
    <location>
        <position position="503"/>
    </location>
</feature>
<keyword evidence="4" id="KW-0521">NADP</keyword>
<dbReference type="GO" id="GO:0034599">
    <property type="term" value="P:cellular response to oxidative stress"/>
    <property type="evidence" value="ECO:0007669"/>
    <property type="project" value="TreeGrafter"/>
</dbReference>
<dbReference type="InParanoid" id="D8M1Z4"/>
<keyword evidence="2 11" id="KW-0285">Flavoprotein</keyword>
<dbReference type="EMBL" id="FN668647">
    <property type="protein sequence ID" value="CBK22083.2"/>
    <property type="molecule type" value="Genomic_DNA"/>
</dbReference>
<evidence type="ECO:0000313" key="15">
    <source>
        <dbReference type="Proteomes" id="UP000008312"/>
    </source>
</evidence>
<protein>
    <recommendedName>
        <fullName evidence="16">Thioredoxin reductase</fullName>
    </recommendedName>
</protein>
<dbReference type="InterPro" id="IPR023753">
    <property type="entry name" value="FAD/NAD-binding_dom"/>
</dbReference>
<evidence type="ECO:0000256" key="9">
    <source>
        <dbReference type="PIRSR" id="PIRSR000350-3"/>
    </source>
</evidence>
<dbReference type="GeneID" id="24919355"/>
<keyword evidence="5 11" id="KW-0560">Oxidoreductase</keyword>
<feature type="binding site" evidence="9">
    <location>
        <begin position="225"/>
        <end position="232"/>
    </location>
    <ligand>
        <name>NAD(+)</name>
        <dbReference type="ChEBI" id="CHEBI:57540"/>
    </ligand>
</feature>
<organism evidence="14">
    <name type="scientific">Blastocystis hominis</name>
    <dbReference type="NCBI Taxonomy" id="12968"/>
    <lineage>
        <taxon>Eukaryota</taxon>
        <taxon>Sar</taxon>
        <taxon>Stramenopiles</taxon>
        <taxon>Bigyra</taxon>
        <taxon>Opalozoa</taxon>
        <taxon>Opalinata</taxon>
        <taxon>Blastocystidae</taxon>
        <taxon>Blastocystis</taxon>
    </lineage>
</organism>
<keyword evidence="6" id="KW-1015">Disulfide bond</keyword>
<evidence type="ECO:0000259" key="12">
    <source>
        <dbReference type="Pfam" id="PF02852"/>
    </source>
</evidence>
<keyword evidence="15" id="KW-1185">Reference proteome</keyword>
<sequence>MLCSRFLKPAASILSKQCFLKSLSTQSAAYEYCFDFLIRISFDMIVIGGGSGGISCAQQASANGARVALLDFVDPSTQGTKWGLGGTCVNVGCIPKKLFHLAANYCDNEQDAGQVGFPVRAFWVPDWNRMVDNITNYIRSLNFKYNGSLIDQGIEYFNAKGSFVDEHTVHVKGPDEDRKLTANHIVIATGGRPSIPSIPGAMEHCITSDDLFRLEKAPGRTLVVGASYIALECAGFLNSFGFDTSVMVRSRVLRKFDHQMGDLVQQHMERHGVHFLERSLPTSIEKLGDGKLRVQWLVNNVTKKEDVFDTVMFATGRRANTASLNLSAVNLFAEPGSGKIVCCSGETTRVPSIHVIGDARYGNPELTPVAVKQGVLLADRLFGGKTKEMDYSLIPTTVFTPLEYSSVGMTEEEALEEIGGDRIDVYHMRYNTLEMNFLGRVDRTGMPEENECYSKVICLHEKPRKVVGVHILGPNSGEIIQGIGVAMKLGLTKDDMEDFVSIHPTHGEEVFNLNVTKEQNRLAAKRSC</sequence>
<evidence type="ECO:0000313" key="14">
    <source>
        <dbReference type="EMBL" id="CBK22083.2"/>
    </source>
</evidence>
<dbReference type="GO" id="GO:0005739">
    <property type="term" value="C:mitochondrion"/>
    <property type="evidence" value="ECO:0007669"/>
    <property type="project" value="TreeGrafter"/>
</dbReference>
<feature type="disulfide bond" description="Redox-active" evidence="10">
    <location>
        <begin position="88"/>
        <end position="93"/>
    </location>
</feature>
<feature type="binding site" evidence="9">
    <location>
        <position position="316"/>
    </location>
    <ligand>
        <name>NAD(+)</name>
        <dbReference type="ChEBI" id="CHEBI:57540"/>
    </ligand>
</feature>
<reference evidence="14" key="1">
    <citation type="submission" date="2010-02" db="EMBL/GenBank/DDBJ databases">
        <title>Sequencing and annotation of the Blastocystis hominis genome.</title>
        <authorList>
            <person name="Wincker P."/>
        </authorList>
    </citation>
    <scope>NUCLEOTIDE SEQUENCE</scope>
    <source>
        <strain evidence="14">Singapore isolate B</strain>
    </source>
</reference>
<feature type="binding site" evidence="9">
    <location>
        <position position="161"/>
    </location>
    <ligand>
        <name>FAD</name>
        <dbReference type="ChEBI" id="CHEBI:57692"/>
    </ligand>
</feature>
<dbReference type="GO" id="GO:0045454">
    <property type="term" value="P:cell redox homeostasis"/>
    <property type="evidence" value="ECO:0007669"/>
    <property type="project" value="InterPro"/>
</dbReference>
<dbReference type="PANTHER" id="PTHR42737">
    <property type="entry name" value="GLUTATHIONE REDUCTASE"/>
    <property type="match status" value="1"/>
</dbReference>
<dbReference type="AlphaFoldDB" id="D8M1Z4"/>
<evidence type="ECO:0000256" key="8">
    <source>
        <dbReference type="PIRSR" id="PIRSR000350-2"/>
    </source>
</evidence>
<dbReference type="InterPro" id="IPR016156">
    <property type="entry name" value="FAD/NAD-linked_Rdtase_dimer_sf"/>
</dbReference>
<evidence type="ECO:0000256" key="10">
    <source>
        <dbReference type="PIRSR" id="PIRSR000350-4"/>
    </source>
</evidence>
<dbReference type="PRINTS" id="PR00368">
    <property type="entry name" value="FADPNR"/>
</dbReference>
<evidence type="ECO:0000256" key="7">
    <source>
        <dbReference type="ARBA" id="ARBA00023284"/>
    </source>
</evidence>
<gene>
    <name evidence="14" type="ORF">GSBLH_T00002152001</name>
</gene>
<dbReference type="GO" id="GO:0050660">
    <property type="term" value="F:flavin adenine dinucleotide binding"/>
    <property type="evidence" value="ECO:0007669"/>
    <property type="project" value="InterPro"/>
</dbReference>
<dbReference type="FunFam" id="3.50.50.60:FF:000012">
    <property type="entry name" value="Thioredoxin reductase 1, cytoplasmic"/>
    <property type="match status" value="1"/>
</dbReference>
<dbReference type="OrthoDB" id="5956163at2759"/>
<dbReference type="Gene3D" id="3.50.50.60">
    <property type="entry name" value="FAD/NAD(P)-binding domain"/>
    <property type="match status" value="1"/>
</dbReference>
<dbReference type="PANTHER" id="PTHR42737:SF7">
    <property type="entry name" value="THIOREDOXIN-DISULFIDE REDUCTASE"/>
    <property type="match status" value="1"/>
</dbReference>
<proteinExistence type="inferred from homology"/>
<evidence type="ECO:0000256" key="4">
    <source>
        <dbReference type="ARBA" id="ARBA00022857"/>
    </source>
</evidence>
<dbReference type="PRINTS" id="PR00411">
    <property type="entry name" value="PNDRDTASEI"/>
</dbReference>
<evidence type="ECO:0000256" key="3">
    <source>
        <dbReference type="ARBA" id="ARBA00022827"/>
    </source>
</evidence>
<evidence type="ECO:0000256" key="11">
    <source>
        <dbReference type="RuleBase" id="RU003691"/>
    </source>
</evidence>
<dbReference type="PIRSF" id="PIRSF000350">
    <property type="entry name" value="Mercury_reductase_MerA"/>
    <property type="match status" value="1"/>
</dbReference>
<dbReference type="GO" id="GO:0004791">
    <property type="term" value="F:thioredoxin-disulfide reductase (NADPH) activity"/>
    <property type="evidence" value="ECO:0007669"/>
    <property type="project" value="InterPro"/>
</dbReference>
<dbReference type="InterPro" id="IPR036188">
    <property type="entry name" value="FAD/NAD-bd_sf"/>
</dbReference>
<dbReference type="InterPro" id="IPR004099">
    <property type="entry name" value="Pyr_nucl-diS_OxRdtase_dimer"/>
</dbReference>
<feature type="domain" description="FAD/NAD(P)-binding" evidence="13">
    <location>
        <begin position="42"/>
        <end position="374"/>
    </location>
</feature>
<dbReference type="GO" id="GO:0006749">
    <property type="term" value="P:glutathione metabolic process"/>
    <property type="evidence" value="ECO:0007669"/>
    <property type="project" value="TreeGrafter"/>
</dbReference>
<evidence type="ECO:0000259" key="13">
    <source>
        <dbReference type="Pfam" id="PF07992"/>
    </source>
</evidence>
<evidence type="ECO:0008006" key="16">
    <source>
        <dbReference type="Google" id="ProtNLM"/>
    </source>
</evidence>
<dbReference type="RefSeq" id="XP_012896131.1">
    <property type="nucleotide sequence ID" value="XM_013040677.1"/>
</dbReference>
<dbReference type="GO" id="GO:0004362">
    <property type="term" value="F:glutathione-disulfide reductase (NADPH) activity"/>
    <property type="evidence" value="ECO:0007669"/>
    <property type="project" value="TreeGrafter"/>
</dbReference>
<dbReference type="InterPro" id="IPR046952">
    <property type="entry name" value="GSHR/TRXR-like"/>
</dbReference>
<dbReference type="OMA" id="GCQTTIV"/>
<evidence type="ECO:0000256" key="2">
    <source>
        <dbReference type="ARBA" id="ARBA00022630"/>
    </source>
</evidence>
<dbReference type="SUPFAM" id="SSF55424">
    <property type="entry name" value="FAD/NAD-linked reductases, dimerisation (C-terminal) domain"/>
    <property type="match status" value="1"/>
</dbReference>
<keyword evidence="9" id="KW-0520">NAD</keyword>
<evidence type="ECO:0000256" key="5">
    <source>
        <dbReference type="ARBA" id="ARBA00023002"/>
    </source>
</evidence>
<name>D8M1Z4_BLAHO</name>
<comment type="cofactor">
    <cofactor evidence="9">
        <name>FAD</name>
        <dbReference type="ChEBI" id="CHEBI:57692"/>
    </cofactor>
    <text evidence="9">Binds 1 FAD per subunit.</text>
</comment>
<accession>D8M1Z4</accession>
<dbReference type="InterPro" id="IPR012999">
    <property type="entry name" value="Pyr_OxRdtase_I_AS"/>
</dbReference>
<feature type="binding site" evidence="9">
    <location>
        <position position="358"/>
    </location>
    <ligand>
        <name>FAD</name>
        <dbReference type="ChEBI" id="CHEBI:57692"/>
    </ligand>
</feature>
<dbReference type="GO" id="GO:0005829">
    <property type="term" value="C:cytosol"/>
    <property type="evidence" value="ECO:0007669"/>
    <property type="project" value="TreeGrafter"/>
</dbReference>
<keyword evidence="3 9" id="KW-0274">FAD</keyword>
<dbReference type="Pfam" id="PF02852">
    <property type="entry name" value="Pyr_redox_dim"/>
    <property type="match status" value="1"/>
</dbReference>
<feature type="domain" description="Pyridine nucleotide-disulphide oxidoreductase dimerisation" evidence="12">
    <location>
        <begin position="394"/>
        <end position="510"/>
    </location>
</feature>
<keyword evidence="7 11" id="KW-0676">Redox-active center</keyword>
<evidence type="ECO:0000256" key="6">
    <source>
        <dbReference type="ARBA" id="ARBA00023157"/>
    </source>
</evidence>
<dbReference type="NCBIfam" id="TIGR01438">
    <property type="entry name" value="TGR"/>
    <property type="match status" value="1"/>
</dbReference>